<dbReference type="Proteomes" id="UP000094444">
    <property type="component" value="Unassembled WGS sequence"/>
</dbReference>
<reference evidence="2" key="1">
    <citation type="submission" date="2017-09" db="EMBL/GenBank/DDBJ databases">
        <title>Polyketide synthases of a Diaporthe helianthi virulent isolate.</title>
        <authorList>
            <person name="Baroncelli R."/>
        </authorList>
    </citation>
    <scope>NUCLEOTIDE SEQUENCE [LARGE SCALE GENOMIC DNA]</scope>
    <source>
        <strain evidence="2">7/96</strain>
    </source>
</reference>
<name>A0A2P5HPY7_DIAHE</name>
<feature type="signal peptide" evidence="1">
    <location>
        <begin position="1"/>
        <end position="18"/>
    </location>
</feature>
<proteinExistence type="predicted"/>
<evidence type="ECO:0000313" key="3">
    <source>
        <dbReference type="Proteomes" id="UP000094444"/>
    </source>
</evidence>
<sequence>MKAPAAVVVIMLSSLATGAEVRVRQSVNICQTVQTQNGCIQSASFSSPIFFTCVNGQQTLFTCDGGCRQENAANLPTCDNGKLFNGMID</sequence>
<dbReference type="InParanoid" id="A0A2P5HPY7"/>
<gene>
    <name evidence="2" type="ORF">DHEL01_v209281</name>
</gene>
<dbReference type="OrthoDB" id="5180297at2759"/>
<evidence type="ECO:0000256" key="1">
    <source>
        <dbReference type="SAM" id="SignalP"/>
    </source>
</evidence>
<evidence type="ECO:0000313" key="2">
    <source>
        <dbReference type="EMBL" id="POS72320.1"/>
    </source>
</evidence>
<dbReference type="AlphaFoldDB" id="A0A2P5HPY7"/>
<dbReference type="EMBL" id="MAVT02001026">
    <property type="protein sequence ID" value="POS72320.1"/>
    <property type="molecule type" value="Genomic_DNA"/>
</dbReference>
<comment type="caution">
    <text evidence="2">The sequence shown here is derived from an EMBL/GenBank/DDBJ whole genome shotgun (WGS) entry which is preliminary data.</text>
</comment>
<accession>A0A2P5HPY7</accession>
<organism evidence="2 3">
    <name type="scientific">Diaporthe helianthi</name>
    <dbReference type="NCBI Taxonomy" id="158607"/>
    <lineage>
        <taxon>Eukaryota</taxon>
        <taxon>Fungi</taxon>
        <taxon>Dikarya</taxon>
        <taxon>Ascomycota</taxon>
        <taxon>Pezizomycotina</taxon>
        <taxon>Sordariomycetes</taxon>
        <taxon>Sordariomycetidae</taxon>
        <taxon>Diaporthales</taxon>
        <taxon>Diaporthaceae</taxon>
        <taxon>Diaporthe</taxon>
    </lineage>
</organism>
<keyword evidence="3" id="KW-1185">Reference proteome</keyword>
<keyword evidence="1" id="KW-0732">Signal</keyword>
<protein>
    <submittedName>
        <fullName evidence="2">Uncharacterized protein</fullName>
    </submittedName>
</protein>
<feature type="chain" id="PRO_5015177968" evidence="1">
    <location>
        <begin position="19"/>
        <end position="89"/>
    </location>
</feature>